<evidence type="ECO:0000313" key="2">
    <source>
        <dbReference type="Proteomes" id="UP001333110"/>
    </source>
</evidence>
<comment type="caution">
    <text evidence="1">The sequence shown here is derived from an EMBL/GenBank/DDBJ whole genome shotgun (WGS) entry which is preliminary data.</text>
</comment>
<evidence type="ECO:0000313" key="1">
    <source>
        <dbReference type="EMBL" id="KAK4826351.1"/>
    </source>
</evidence>
<accession>A0AAN7SDA0</accession>
<organism evidence="1 2">
    <name type="scientific">Mycteria americana</name>
    <name type="common">Wood stork</name>
    <dbReference type="NCBI Taxonomy" id="33587"/>
    <lineage>
        <taxon>Eukaryota</taxon>
        <taxon>Metazoa</taxon>
        <taxon>Chordata</taxon>
        <taxon>Craniata</taxon>
        <taxon>Vertebrata</taxon>
        <taxon>Euteleostomi</taxon>
        <taxon>Archelosauria</taxon>
        <taxon>Archosauria</taxon>
        <taxon>Dinosauria</taxon>
        <taxon>Saurischia</taxon>
        <taxon>Theropoda</taxon>
        <taxon>Coelurosauria</taxon>
        <taxon>Aves</taxon>
        <taxon>Neognathae</taxon>
        <taxon>Neoaves</taxon>
        <taxon>Aequornithes</taxon>
        <taxon>Ciconiiformes</taxon>
        <taxon>Ciconiidae</taxon>
        <taxon>Mycteria</taxon>
    </lineage>
</organism>
<name>A0AAN7SDA0_MYCAM</name>
<dbReference type="AlphaFoldDB" id="A0AAN7SDA0"/>
<dbReference type="Proteomes" id="UP001333110">
    <property type="component" value="Unassembled WGS sequence"/>
</dbReference>
<reference evidence="1 2" key="1">
    <citation type="journal article" date="2023" name="J. Hered.">
        <title>Chromosome-level genome of the wood stork (Mycteria americana) provides insight into avian chromosome evolution.</title>
        <authorList>
            <person name="Flamio R. Jr."/>
            <person name="Ramstad K.M."/>
        </authorList>
    </citation>
    <scope>NUCLEOTIDE SEQUENCE [LARGE SCALE GENOMIC DNA]</scope>
    <source>
        <strain evidence="1">JAX WOST 10</strain>
    </source>
</reference>
<sequence>MHGNGSKLCHGRFRLDIRRHFFTKRMVKHLNRLPREVVDAPSLYWHLMNTVNTNGPILTEIRPALLATPTEYTQQVSDILGQTEGQLLKPYLSSSQIRRWTFPSKDLPDNTVFDPPPGYMQADPAANREPYELTEKSPAITLVKNQHLTADTQKLSLQKVPLNREAVHLPTPHTRDHELEQLERGRLSFAVMGAMTSREGADVVRRANSLAIKQLILECETPALNKSLTLTKG</sequence>
<protein>
    <submittedName>
        <fullName evidence="1">Uncharacterized protein</fullName>
    </submittedName>
</protein>
<gene>
    <name evidence="1" type="ORF">QYF61_007945</name>
</gene>
<proteinExistence type="predicted"/>
<dbReference type="EMBL" id="JAUNZN010000002">
    <property type="protein sequence ID" value="KAK4826351.1"/>
    <property type="molecule type" value="Genomic_DNA"/>
</dbReference>
<keyword evidence="2" id="KW-1185">Reference proteome</keyword>